<reference evidence="2" key="1">
    <citation type="journal article" date="2009" name="Genome Res.">
        <title>Comparative genomic analyses of the human fungal pathogens Coccidioides and their relatives.</title>
        <authorList>
            <person name="Sharpton T.J."/>
            <person name="Stajich J.E."/>
            <person name="Rounsley S.D."/>
            <person name="Gardner M.J."/>
            <person name="Wortman J.R."/>
            <person name="Jordar V.S."/>
            <person name="Maiti R."/>
            <person name="Kodira C.D."/>
            <person name="Neafsey D.E."/>
            <person name="Zeng Q."/>
            <person name="Hung C.-Y."/>
            <person name="McMahan C."/>
            <person name="Muszewska A."/>
            <person name="Grynberg M."/>
            <person name="Mandel M.A."/>
            <person name="Kellner E.M."/>
            <person name="Barker B.M."/>
            <person name="Galgiani J.N."/>
            <person name="Orbach M.J."/>
            <person name="Kirkland T.N."/>
            <person name="Cole G.T."/>
            <person name="Henn M.R."/>
            <person name="Birren B.W."/>
            <person name="Taylor J.W."/>
        </authorList>
    </citation>
    <scope>NUCLEOTIDE SEQUENCE [LARGE SCALE GENOMIC DNA]</scope>
    <source>
        <strain evidence="2">RS</strain>
    </source>
</reference>
<dbReference type="Proteomes" id="UP000001261">
    <property type="component" value="Unassembled WGS sequence"/>
</dbReference>
<dbReference type="InParanoid" id="A0A0E1RV40"/>
<keyword evidence="2" id="KW-1185">Reference proteome</keyword>
<reference evidence="2" key="2">
    <citation type="journal article" date="2010" name="Genome Res.">
        <title>Population genomic sequencing of Coccidioides fungi reveals recent hybridization and transposon control.</title>
        <authorList>
            <person name="Neafsey D.E."/>
            <person name="Barker B.M."/>
            <person name="Sharpton T.J."/>
            <person name="Stajich J.E."/>
            <person name="Park D.J."/>
            <person name="Whiston E."/>
            <person name="Hung C.-Y."/>
            <person name="McMahan C."/>
            <person name="White J."/>
            <person name="Sykes S."/>
            <person name="Heiman D."/>
            <person name="Young S."/>
            <person name="Zeng Q."/>
            <person name="Abouelleil A."/>
            <person name="Aftuck L."/>
            <person name="Bessette D."/>
            <person name="Brown A."/>
            <person name="FitzGerald M."/>
            <person name="Lui A."/>
            <person name="Macdonald J.P."/>
            <person name="Priest M."/>
            <person name="Orbach M.J."/>
            <person name="Galgiani J.N."/>
            <person name="Kirkland T.N."/>
            <person name="Cole G.T."/>
            <person name="Birren B.W."/>
            <person name="Henn M.R."/>
            <person name="Taylor J.W."/>
            <person name="Rounsley S.D."/>
        </authorList>
    </citation>
    <scope>GENOME REANNOTATION</scope>
    <source>
        <strain evidence="2">RS</strain>
    </source>
</reference>
<dbReference type="VEuPathDB" id="FungiDB:CIMG_13302"/>
<proteinExistence type="predicted"/>
<accession>A0A0E1RV40</accession>
<protein>
    <submittedName>
        <fullName evidence="1">Uncharacterized protein</fullName>
    </submittedName>
</protein>
<evidence type="ECO:0000313" key="2">
    <source>
        <dbReference type="Proteomes" id="UP000001261"/>
    </source>
</evidence>
<dbReference type="EMBL" id="GG704913">
    <property type="protein sequence ID" value="EAS29043.2"/>
    <property type="molecule type" value="Genomic_DNA"/>
</dbReference>
<name>A0A0E1RV40_COCIM</name>
<organism evidence="1 2">
    <name type="scientific">Coccidioides immitis (strain RS)</name>
    <name type="common">Valley fever fungus</name>
    <dbReference type="NCBI Taxonomy" id="246410"/>
    <lineage>
        <taxon>Eukaryota</taxon>
        <taxon>Fungi</taxon>
        <taxon>Dikarya</taxon>
        <taxon>Ascomycota</taxon>
        <taxon>Pezizomycotina</taxon>
        <taxon>Eurotiomycetes</taxon>
        <taxon>Eurotiomycetidae</taxon>
        <taxon>Onygenales</taxon>
        <taxon>Onygenaceae</taxon>
        <taxon>Coccidioides</taxon>
    </lineage>
</organism>
<gene>
    <name evidence="1" type="ORF">CIMG_13302</name>
</gene>
<dbReference type="AlphaFoldDB" id="A0A0E1RV40"/>
<dbReference type="RefSeq" id="XP_001240626.2">
    <property type="nucleotide sequence ID" value="XM_001240625.2"/>
</dbReference>
<dbReference type="OMA" id="HCSERIT"/>
<dbReference type="KEGG" id="cim:CIMG_13302"/>
<evidence type="ECO:0000313" key="1">
    <source>
        <dbReference type="EMBL" id="EAS29043.2"/>
    </source>
</evidence>
<dbReference type="GeneID" id="24164929"/>
<sequence>MSIRSHGFETSQSQLPFEFTSVLANPSSQSEALKCCSERIAAMSVHQTLQDLNDNDKSIISLKSDEEIPQHKCEESVIATHTLNREELLNHLAHIYRNYCNIGSVKTNDSIYLWFHLANRPARAEDALDIYKFKHQSIIPLIANMRMFNFN</sequence>